<dbReference type="Pfam" id="PF12228">
    <property type="entry name" value="DUF3604"/>
    <property type="match status" value="1"/>
</dbReference>
<protein>
    <submittedName>
        <fullName evidence="1">DUF3604 domain-containing protein</fullName>
    </submittedName>
</protein>
<name>A0ABW3IPW5_9RHOB</name>
<reference evidence="2" key="1">
    <citation type="journal article" date="2019" name="Int. J. Syst. Evol. Microbiol.">
        <title>The Global Catalogue of Microorganisms (GCM) 10K type strain sequencing project: providing services to taxonomists for standard genome sequencing and annotation.</title>
        <authorList>
            <consortium name="The Broad Institute Genomics Platform"/>
            <consortium name="The Broad Institute Genome Sequencing Center for Infectious Disease"/>
            <person name="Wu L."/>
            <person name="Ma J."/>
        </authorList>
    </citation>
    <scope>NUCLEOTIDE SEQUENCE [LARGE SCALE GENOMIC DNA]</scope>
    <source>
        <strain evidence="2">CCUG 60524</strain>
    </source>
</reference>
<comment type="caution">
    <text evidence="1">The sequence shown here is derived from an EMBL/GenBank/DDBJ whole genome shotgun (WGS) entry which is preliminary data.</text>
</comment>
<organism evidence="1 2">
    <name type="scientific">Tropicimonas aquimaris</name>
    <dbReference type="NCBI Taxonomy" id="914152"/>
    <lineage>
        <taxon>Bacteria</taxon>
        <taxon>Pseudomonadati</taxon>
        <taxon>Pseudomonadota</taxon>
        <taxon>Alphaproteobacteria</taxon>
        <taxon>Rhodobacterales</taxon>
        <taxon>Roseobacteraceae</taxon>
        <taxon>Tropicimonas</taxon>
    </lineage>
</organism>
<keyword evidence="2" id="KW-1185">Reference proteome</keyword>
<gene>
    <name evidence="1" type="ORF">ACFQ2S_10235</name>
</gene>
<evidence type="ECO:0000313" key="2">
    <source>
        <dbReference type="Proteomes" id="UP001597108"/>
    </source>
</evidence>
<sequence length="614" mass="67355">MTEDVLPGRPYSPYADRAFPTRPFFGDTHVHTALSADAGGGGTTLLPRDSYRLARGEQIVSNTGQPVKLSRPLDFYMITDHSDGMGAITDILAGAPNILADEQGKQFHEAFAQGGQMARMAAQELTKQFAQGTISPALNYQPGNPAYKRVWDDIIAAAEEFNDPGVFTTFIAYEWTSLVKGNNLHRNVIFRDGPERAGQVVPYTTTPPFGSPDPRDLWAWLENYEATTGGDVTAIPHNGNLSNGMMFALVDDFADGAPLDAAYAEQRQKWERLYEWTQMKGDGEAHPLLSPEDEFANFETWDFGNLDATERKTPEMLPGEYARSGLLRGLELESELGVNPFKFGADGATDTHTGMTTVEEENFFSKFTAYEPNPERAKNVGRTFPDGEIAYESWIYSAAGLTAVWATDNTRGAIFDAMERRETYATTGPRMTVRFFGGDFAEDALRRRDLAQVGYSGGAPMGGDLAAPAEGDAPDFLVYALRDPIGANLDRIQIIKGWIDAETGEAMEKVYDVAWGGDRAPGADGKLPPVGNTVDLSVPSWTNDIGASELGAIWTDPDFDPAESAFYYARVIEIPTPRWTAYDAVKFGVEMGPDVSMITQDRAYTSPIWYAPEN</sequence>
<accession>A0ABW3IPW5</accession>
<dbReference type="Proteomes" id="UP001597108">
    <property type="component" value="Unassembled WGS sequence"/>
</dbReference>
<dbReference type="RefSeq" id="WP_386074367.1">
    <property type="nucleotide sequence ID" value="NZ_JBHTJT010000010.1"/>
</dbReference>
<proteinExistence type="predicted"/>
<evidence type="ECO:0000313" key="1">
    <source>
        <dbReference type="EMBL" id="MFD0980029.1"/>
    </source>
</evidence>
<dbReference type="EMBL" id="JBHTJT010000010">
    <property type="protein sequence ID" value="MFD0980029.1"/>
    <property type="molecule type" value="Genomic_DNA"/>
</dbReference>
<dbReference type="InterPro" id="IPR022028">
    <property type="entry name" value="DUF3604"/>
</dbReference>